<feature type="domain" description="Response regulatory" evidence="4">
    <location>
        <begin position="4"/>
        <end position="118"/>
    </location>
</feature>
<feature type="compositionally biased region" description="Basic and acidic residues" evidence="3">
    <location>
        <begin position="88"/>
        <end position="113"/>
    </location>
</feature>
<evidence type="ECO:0000259" key="4">
    <source>
        <dbReference type="PROSITE" id="PS50110"/>
    </source>
</evidence>
<dbReference type="PROSITE" id="PS50110">
    <property type="entry name" value="RESPONSE_REGULATORY"/>
    <property type="match status" value="1"/>
</dbReference>
<evidence type="ECO:0000256" key="1">
    <source>
        <dbReference type="ARBA" id="ARBA00022553"/>
    </source>
</evidence>
<organism evidence="5 6">
    <name type="scientific">Paraburkholderia youngii</name>
    <dbReference type="NCBI Taxonomy" id="2782701"/>
    <lineage>
        <taxon>Bacteria</taxon>
        <taxon>Pseudomonadati</taxon>
        <taxon>Pseudomonadota</taxon>
        <taxon>Betaproteobacteria</taxon>
        <taxon>Burkholderiales</taxon>
        <taxon>Burkholderiaceae</taxon>
        <taxon>Paraburkholderia</taxon>
    </lineage>
</organism>
<proteinExistence type="predicted"/>
<dbReference type="Proteomes" id="UP000592820">
    <property type="component" value="Unassembled WGS sequence"/>
</dbReference>
<dbReference type="Pfam" id="PF00072">
    <property type="entry name" value="Response_reg"/>
    <property type="match status" value="1"/>
</dbReference>
<dbReference type="PANTHER" id="PTHR44591:SF25">
    <property type="entry name" value="CHEMOTAXIS TWO-COMPONENT RESPONSE REGULATOR"/>
    <property type="match status" value="1"/>
</dbReference>
<dbReference type="Gene3D" id="3.40.50.2300">
    <property type="match status" value="1"/>
</dbReference>
<name>A0A7W8L511_9BURK</name>
<dbReference type="SMART" id="SM00448">
    <property type="entry name" value="REC"/>
    <property type="match status" value="1"/>
</dbReference>
<gene>
    <name evidence="5" type="ORF">HDG41_002646</name>
</gene>
<evidence type="ECO:0000313" key="6">
    <source>
        <dbReference type="Proteomes" id="UP000592820"/>
    </source>
</evidence>
<dbReference type="EMBL" id="JACHDE010000003">
    <property type="protein sequence ID" value="MBB5400597.1"/>
    <property type="molecule type" value="Genomic_DNA"/>
</dbReference>
<protein>
    <submittedName>
        <fullName evidence="5">CheY-like chemotaxis protein</fullName>
    </submittedName>
</protein>
<sequence length="154" mass="16241">MIRHILAVDDSASMRQILAATLTGAGYEVTLAADGNEGLENALAMAFDLVLTDQHMPGKTGLDLITALRGNPAYQATPILVLTTESGEPFKEAARSGRDRLDRKAARPGHADRAGGGAGRTGPGLIRAINTFRHSTDSSRRASPATHARQALSR</sequence>
<evidence type="ECO:0000256" key="2">
    <source>
        <dbReference type="PROSITE-ProRule" id="PRU00169"/>
    </source>
</evidence>
<accession>A0A7W8L511</accession>
<dbReference type="SUPFAM" id="SSF52172">
    <property type="entry name" value="CheY-like"/>
    <property type="match status" value="1"/>
</dbReference>
<reference evidence="5 6" key="1">
    <citation type="submission" date="2020-08" db="EMBL/GenBank/DDBJ databases">
        <title>Genomic Encyclopedia of Type Strains, Phase IV (KMG-V): Genome sequencing to study the core and pangenomes of soil and plant-associated prokaryotes.</title>
        <authorList>
            <person name="Whitman W."/>
        </authorList>
    </citation>
    <scope>NUCLEOTIDE SEQUENCE [LARGE SCALE GENOMIC DNA]</scope>
    <source>
        <strain evidence="5 6">JPY162</strain>
    </source>
</reference>
<dbReference type="AlphaFoldDB" id="A0A7W8L511"/>
<evidence type="ECO:0000256" key="3">
    <source>
        <dbReference type="SAM" id="MobiDB-lite"/>
    </source>
</evidence>
<evidence type="ECO:0000313" key="5">
    <source>
        <dbReference type="EMBL" id="MBB5400597.1"/>
    </source>
</evidence>
<dbReference type="InterPro" id="IPR001789">
    <property type="entry name" value="Sig_transdc_resp-reg_receiver"/>
</dbReference>
<comment type="caution">
    <text evidence="5">The sequence shown here is derived from an EMBL/GenBank/DDBJ whole genome shotgun (WGS) entry which is preliminary data.</text>
</comment>
<dbReference type="GO" id="GO:0000160">
    <property type="term" value="P:phosphorelay signal transduction system"/>
    <property type="evidence" value="ECO:0007669"/>
    <property type="project" value="InterPro"/>
</dbReference>
<dbReference type="InterPro" id="IPR050595">
    <property type="entry name" value="Bact_response_regulator"/>
</dbReference>
<keyword evidence="1 2" id="KW-0597">Phosphoprotein</keyword>
<feature type="modified residue" description="4-aspartylphosphate" evidence="2">
    <location>
        <position position="53"/>
    </location>
</feature>
<dbReference type="PANTHER" id="PTHR44591">
    <property type="entry name" value="STRESS RESPONSE REGULATOR PROTEIN 1"/>
    <property type="match status" value="1"/>
</dbReference>
<feature type="region of interest" description="Disordered" evidence="3">
    <location>
        <begin position="87"/>
        <end position="154"/>
    </location>
</feature>
<dbReference type="InterPro" id="IPR011006">
    <property type="entry name" value="CheY-like_superfamily"/>
</dbReference>